<dbReference type="EMBL" id="MCFJ01000009">
    <property type="protein sequence ID" value="ORY62394.1"/>
    <property type="molecule type" value="Genomic_DNA"/>
</dbReference>
<gene>
    <name evidence="1" type="ORF">BCR38DRAFT_475764</name>
</gene>
<sequence length="263" mass="30739">MVLSRRKVAFRRKPGTTHIQPKNKHRWHPVEPFRFLDLAPELRIAILKVVLLDFDPKDVINLFLTCHKVYDEAAAIFYYEVLLDNTQSRAIADPFLSRPLTSVTSRRYVRNLVMKFHIREYIHLFQETYGPALRDMVREGNLQHLRLEISPRFPSADFWGGTRCASEDDYQITAGNTVVLTPLFVTQPPFQSFLKFLNESNIPQITLYVNGEDHHRFWCPFHAAHAKGKECKGEWPGKRGLLRIKWKRVVKVLKDAQMVKTNL</sequence>
<keyword evidence="2" id="KW-1185">Reference proteome</keyword>
<name>A0A1Y2DTC0_9PEZI</name>
<dbReference type="Proteomes" id="UP000193689">
    <property type="component" value="Unassembled WGS sequence"/>
</dbReference>
<dbReference type="GeneID" id="63779229"/>
<evidence type="ECO:0000313" key="2">
    <source>
        <dbReference type="Proteomes" id="UP000193689"/>
    </source>
</evidence>
<comment type="caution">
    <text evidence="1">The sequence shown here is derived from an EMBL/GenBank/DDBJ whole genome shotgun (WGS) entry which is preliminary data.</text>
</comment>
<evidence type="ECO:0000313" key="1">
    <source>
        <dbReference type="EMBL" id="ORY62394.1"/>
    </source>
</evidence>
<organism evidence="1 2">
    <name type="scientific">Pseudomassariella vexata</name>
    <dbReference type="NCBI Taxonomy" id="1141098"/>
    <lineage>
        <taxon>Eukaryota</taxon>
        <taxon>Fungi</taxon>
        <taxon>Dikarya</taxon>
        <taxon>Ascomycota</taxon>
        <taxon>Pezizomycotina</taxon>
        <taxon>Sordariomycetes</taxon>
        <taxon>Xylariomycetidae</taxon>
        <taxon>Amphisphaeriales</taxon>
        <taxon>Pseudomassariaceae</taxon>
        <taxon>Pseudomassariella</taxon>
    </lineage>
</organism>
<proteinExistence type="predicted"/>
<protein>
    <submittedName>
        <fullName evidence="1">Uncharacterized protein</fullName>
    </submittedName>
</protein>
<reference evidence="1 2" key="1">
    <citation type="submission" date="2016-07" db="EMBL/GenBank/DDBJ databases">
        <title>Pervasive Adenine N6-methylation of Active Genes in Fungi.</title>
        <authorList>
            <consortium name="DOE Joint Genome Institute"/>
            <person name="Mondo S.J."/>
            <person name="Dannebaum R.O."/>
            <person name="Kuo R.C."/>
            <person name="Labutti K."/>
            <person name="Haridas S."/>
            <person name="Kuo A."/>
            <person name="Salamov A."/>
            <person name="Ahrendt S.R."/>
            <person name="Lipzen A."/>
            <person name="Sullivan W."/>
            <person name="Andreopoulos W.B."/>
            <person name="Clum A."/>
            <person name="Lindquist E."/>
            <person name="Daum C."/>
            <person name="Ramamoorthy G.K."/>
            <person name="Gryganskyi A."/>
            <person name="Culley D."/>
            <person name="Magnuson J.K."/>
            <person name="James T.Y."/>
            <person name="O'Malley M.A."/>
            <person name="Stajich J.E."/>
            <person name="Spatafora J.W."/>
            <person name="Visel A."/>
            <person name="Grigoriev I.V."/>
        </authorList>
    </citation>
    <scope>NUCLEOTIDE SEQUENCE [LARGE SCALE GENOMIC DNA]</scope>
    <source>
        <strain evidence="1 2">CBS 129021</strain>
    </source>
</reference>
<dbReference type="OrthoDB" id="5372935at2759"/>
<accession>A0A1Y2DTC0</accession>
<dbReference type="InParanoid" id="A0A1Y2DTC0"/>
<dbReference type="AlphaFoldDB" id="A0A1Y2DTC0"/>
<dbReference type="RefSeq" id="XP_040714230.1">
    <property type="nucleotide sequence ID" value="XM_040863017.1"/>
</dbReference>